<evidence type="ECO:0000313" key="2">
    <source>
        <dbReference type="Proteomes" id="UP000198704"/>
    </source>
</evidence>
<gene>
    <name evidence="1" type="ORF">SAMN05216360_1292</name>
</gene>
<name>A0A1H0KSM3_9HYPH</name>
<reference evidence="2" key="1">
    <citation type="submission" date="2016-10" db="EMBL/GenBank/DDBJ databases">
        <authorList>
            <person name="Varghese N."/>
            <person name="Submissions S."/>
        </authorList>
    </citation>
    <scope>NUCLEOTIDE SEQUENCE [LARGE SCALE GENOMIC DNA]</scope>
    <source>
        <strain evidence="2">BL47</strain>
    </source>
</reference>
<dbReference type="Proteomes" id="UP000198704">
    <property type="component" value="Unassembled WGS sequence"/>
</dbReference>
<proteinExistence type="predicted"/>
<accession>A0A1H0KSM3</accession>
<sequence>MNGRTPAAANGEGSGRNVGLVGDTFHVAHRTAEIQTARLRRRFALSPALAAEIAQHLHAVPEHWSCRT</sequence>
<protein>
    <submittedName>
        <fullName evidence="1">Uncharacterized protein</fullName>
    </submittedName>
</protein>
<keyword evidence="2" id="KW-1185">Reference proteome</keyword>
<organism evidence="1 2">
    <name type="scientific">Methylobacterium phyllostachyos</name>
    <dbReference type="NCBI Taxonomy" id="582672"/>
    <lineage>
        <taxon>Bacteria</taxon>
        <taxon>Pseudomonadati</taxon>
        <taxon>Pseudomonadota</taxon>
        <taxon>Alphaproteobacteria</taxon>
        <taxon>Hyphomicrobiales</taxon>
        <taxon>Methylobacteriaceae</taxon>
        <taxon>Methylobacterium</taxon>
    </lineage>
</organism>
<evidence type="ECO:0000313" key="1">
    <source>
        <dbReference type="EMBL" id="SDO58994.1"/>
    </source>
</evidence>
<dbReference type="STRING" id="582672.SAMN05216360_1292"/>
<dbReference type="EMBL" id="FNHS01000029">
    <property type="protein sequence ID" value="SDO58994.1"/>
    <property type="molecule type" value="Genomic_DNA"/>
</dbReference>
<dbReference type="AlphaFoldDB" id="A0A1H0KSM3"/>